<evidence type="ECO:0000256" key="12">
    <source>
        <dbReference type="ARBA" id="ARBA00022989"/>
    </source>
</evidence>
<dbReference type="ExpressionAtlas" id="C0P916">
    <property type="expression patterns" value="baseline and differential"/>
</dbReference>
<dbReference type="FunFam" id="1.10.510.10:FF:000161">
    <property type="entry name" value="Wall-associated receptor kinase-like 20"/>
    <property type="match status" value="1"/>
</dbReference>
<dbReference type="Gene3D" id="3.30.200.20">
    <property type="entry name" value="Phosphorylase Kinase, domain 1"/>
    <property type="match status" value="1"/>
</dbReference>
<evidence type="ECO:0000256" key="18">
    <source>
        <dbReference type="PROSITE-ProRule" id="PRU10141"/>
    </source>
</evidence>
<keyword evidence="8 20" id="KW-0732">Signal</keyword>
<dbReference type="SMART" id="SM00220">
    <property type="entry name" value="S_TKc"/>
    <property type="match status" value="1"/>
</dbReference>
<evidence type="ECO:0000256" key="7">
    <source>
        <dbReference type="ARBA" id="ARBA00022692"/>
    </source>
</evidence>
<keyword evidence="5" id="KW-0597">Phosphoprotein</keyword>
<dbReference type="PROSITE" id="PS00108">
    <property type="entry name" value="PROTEIN_KINASE_ST"/>
    <property type="match status" value="1"/>
</dbReference>
<evidence type="ECO:0000256" key="17">
    <source>
        <dbReference type="ARBA" id="ARBA00048679"/>
    </source>
</evidence>
<evidence type="ECO:0007829" key="25">
    <source>
        <dbReference type="PeptideAtlas" id="C0P916"/>
    </source>
</evidence>
<evidence type="ECO:0000256" key="11">
    <source>
        <dbReference type="ARBA" id="ARBA00022840"/>
    </source>
</evidence>
<organism evidence="22">
    <name type="scientific">Zea mays</name>
    <name type="common">Maize</name>
    <dbReference type="NCBI Taxonomy" id="4577"/>
    <lineage>
        <taxon>Eukaryota</taxon>
        <taxon>Viridiplantae</taxon>
        <taxon>Streptophyta</taxon>
        <taxon>Embryophyta</taxon>
        <taxon>Tracheophyta</taxon>
        <taxon>Spermatophyta</taxon>
        <taxon>Magnoliopsida</taxon>
        <taxon>Liliopsida</taxon>
        <taxon>Poales</taxon>
        <taxon>Poaceae</taxon>
        <taxon>PACMAD clade</taxon>
        <taxon>Panicoideae</taxon>
        <taxon>Andropogonodae</taxon>
        <taxon>Andropogoneae</taxon>
        <taxon>Tripsacinae</taxon>
        <taxon>Zea</taxon>
    </lineage>
</organism>
<comment type="subcellular location">
    <subcellularLocation>
        <location evidence="1">Cell membrane</location>
        <topology evidence="1">Single-pass type I membrane protein</topology>
    </subcellularLocation>
</comment>
<evidence type="ECO:0000313" key="22">
    <source>
        <dbReference type="EMBL" id="ACN30661.1"/>
    </source>
</evidence>
<keyword evidence="6" id="KW-0808">Transferase</keyword>
<comment type="catalytic activity">
    <reaction evidence="17">
        <text>L-seryl-[protein] + ATP = O-phospho-L-seryl-[protein] + ADP + H(+)</text>
        <dbReference type="Rhea" id="RHEA:17989"/>
        <dbReference type="Rhea" id="RHEA-COMP:9863"/>
        <dbReference type="Rhea" id="RHEA-COMP:11604"/>
        <dbReference type="ChEBI" id="CHEBI:15378"/>
        <dbReference type="ChEBI" id="CHEBI:29999"/>
        <dbReference type="ChEBI" id="CHEBI:30616"/>
        <dbReference type="ChEBI" id="CHEBI:83421"/>
        <dbReference type="ChEBI" id="CHEBI:456216"/>
        <dbReference type="EC" id="2.7.11.1"/>
    </reaction>
</comment>
<evidence type="ECO:0000256" key="10">
    <source>
        <dbReference type="ARBA" id="ARBA00022777"/>
    </source>
</evidence>
<comment type="catalytic activity">
    <reaction evidence="16">
        <text>L-threonyl-[protein] + ATP = O-phospho-L-threonyl-[protein] + ADP + H(+)</text>
        <dbReference type="Rhea" id="RHEA:46608"/>
        <dbReference type="Rhea" id="RHEA-COMP:11060"/>
        <dbReference type="Rhea" id="RHEA-COMP:11605"/>
        <dbReference type="ChEBI" id="CHEBI:15378"/>
        <dbReference type="ChEBI" id="CHEBI:30013"/>
        <dbReference type="ChEBI" id="CHEBI:30616"/>
        <dbReference type="ChEBI" id="CHEBI:61977"/>
        <dbReference type="ChEBI" id="CHEBI:456216"/>
        <dbReference type="EC" id="2.7.11.1"/>
    </reaction>
</comment>
<name>C0P916_MAIZE</name>
<evidence type="ECO:0000256" key="19">
    <source>
        <dbReference type="SAM" id="Phobius"/>
    </source>
</evidence>
<dbReference type="GO" id="GO:0005524">
    <property type="term" value="F:ATP binding"/>
    <property type="evidence" value="ECO:0007669"/>
    <property type="project" value="UniProtKB-UniRule"/>
</dbReference>
<dbReference type="PROSITE" id="PS50011">
    <property type="entry name" value="PROTEIN_KINASE_DOM"/>
    <property type="match status" value="1"/>
</dbReference>
<reference evidence="23" key="4">
    <citation type="submission" date="2021-05" db="UniProtKB">
        <authorList>
            <consortium name="EnsemblPlants"/>
        </authorList>
    </citation>
    <scope>IDENTIFICATION</scope>
    <source>
        <strain evidence="23">cv. B73</strain>
    </source>
</reference>
<evidence type="ECO:0000256" key="3">
    <source>
        <dbReference type="ARBA" id="ARBA00022475"/>
    </source>
</evidence>
<protein>
    <recommendedName>
        <fullName evidence="2">non-specific serine/threonine protein kinase</fullName>
        <ecNumber evidence="2">2.7.11.1</ecNumber>
    </recommendedName>
</protein>
<dbReference type="Pfam" id="PF00069">
    <property type="entry name" value="Pkinase"/>
    <property type="match status" value="1"/>
</dbReference>
<keyword evidence="14" id="KW-0675">Receptor</keyword>
<accession>C0P916</accession>
<dbReference type="InterPro" id="IPR017441">
    <property type="entry name" value="Protein_kinase_ATP_BS"/>
</dbReference>
<feature type="binding site" evidence="18">
    <location>
        <position position="339"/>
    </location>
    <ligand>
        <name>ATP</name>
        <dbReference type="ChEBI" id="CHEBI:30616"/>
    </ligand>
</feature>
<evidence type="ECO:0000256" key="20">
    <source>
        <dbReference type="SAM" id="SignalP"/>
    </source>
</evidence>
<proteinExistence type="evidence at protein level"/>
<dbReference type="SUPFAM" id="SSF56112">
    <property type="entry name" value="Protein kinase-like (PK-like)"/>
    <property type="match status" value="1"/>
</dbReference>
<feature type="transmembrane region" description="Helical" evidence="19">
    <location>
        <begin position="240"/>
        <end position="261"/>
    </location>
</feature>
<dbReference type="OrthoDB" id="4062651at2759"/>
<dbReference type="Pfam" id="PF13947">
    <property type="entry name" value="GUB_WAK_bind"/>
    <property type="match status" value="1"/>
</dbReference>
<evidence type="ECO:0000259" key="21">
    <source>
        <dbReference type="PROSITE" id="PS50011"/>
    </source>
</evidence>
<dbReference type="PANTHER" id="PTHR46008">
    <property type="entry name" value="LEAF RUST 10 DISEASE-RESISTANCE LOCUS RECEPTOR-LIKE PROTEIN KINASE-LIKE 1.4"/>
    <property type="match status" value="1"/>
</dbReference>
<keyword evidence="25" id="KW-1267">Proteomics identification</keyword>
<evidence type="ECO:0000256" key="5">
    <source>
        <dbReference type="ARBA" id="ARBA00022553"/>
    </source>
</evidence>
<keyword evidence="13 19" id="KW-0472">Membrane</keyword>
<reference evidence="22" key="1">
    <citation type="journal article" date="2009" name="PLoS Genet.">
        <title>Sequencing, mapping, and analysis of 27,455 maize full-length cDNAs.</title>
        <authorList>
            <person name="Soderlund C."/>
            <person name="Descour A."/>
            <person name="Kudrna D."/>
            <person name="Bomhoff M."/>
            <person name="Boyd L."/>
            <person name="Currie J."/>
            <person name="Angelova A."/>
            <person name="Collura K."/>
            <person name="Wissotski M."/>
            <person name="Ashley E."/>
            <person name="Morrow D."/>
            <person name="Fernandes J."/>
            <person name="Walbot V."/>
            <person name="Yu Y."/>
        </authorList>
    </citation>
    <scope>NUCLEOTIDE SEQUENCE</scope>
    <source>
        <strain evidence="22">B73</strain>
    </source>
</reference>
<feature type="signal peptide" evidence="20">
    <location>
        <begin position="1"/>
        <end position="22"/>
    </location>
</feature>
<dbReference type="InterPro" id="IPR008271">
    <property type="entry name" value="Ser/Thr_kinase_AS"/>
</dbReference>
<dbReference type="EMBL" id="BT064785">
    <property type="protein sequence ID" value="ACN30661.1"/>
    <property type="molecule type" value="mRNA"/>
</dbReference>
<dbReference type="GO" id="GO:0030247">
    <property type="term" value="F:polysaccharide binding"/>
    <property type="evidence" value="ECO:0007669"/>
    <property type="project" value="InterPro"/>
</dbReference>
<dbReference type="Gramene" id="Zm00001eb124920_T002">
    <property type="protein sequence ID" value="Zm00001eb124920_P002"/>
    <property type="gene ID" value="Zm00001eb124920"/>
</dbReference>
<dbReference type="FunFam" id="3.30.200.20:FF:000214">
    <property type="entry name" value="WAK1-OsWAK receptor-like cytoplasmic kinase (OsWAK-RLCK)"/>
    <property type="match status" value="1"/>
</dbReference>
<dbReference type="InterPro" id="IPR025287">
    <property type="entry name" value="WAK_GUB"/>
</dbReference>
<dbReference type="PROSITE" id="PS00107">
    <property type="entry name" value="PROTEIN_KINASE_ATP"/>
    <property type="match status" value="1"/>
</dbReference>
<dbReference type="Proteomes" id="UP000007305">
    <property type="component" value="Chromosome 3"/>
</dbReference>
<dbReference type="Gene3D" id="1.10.510.10">
    <property type="entry name" value="Transferase(Phosphotransferase) domain 1"/>
    <property type="match status" value="1"/>
</dbReference>
<keyword evidence="11 18" id="KW-0067">ATP-binding</keyword>
<keyword evidence="7 19" id="KW-0812">Transmembrane</keyword>
<keyword evidence="10" id="KW-0418">Kinase</keyword>
<dbReference type="InterPro" id="IPR011009">
    <property type="entry name" value="Kinase-like_dom_sf"/>
</dbReference>
<dbReference type="GO" id="GO:0005886">
    <property type="term" value="C:plasma membrane"/>
    <property type="evidence" value="ECO:0007669"/>
    <property type="project" value="UniProtKB-SubCell"/>
</dbReference>
<dbReference type="GO" id="GO:0004674">
    <property type="term" value="F:protein serine/threonine kinase activity"/>
    <property type="evidence" value="ECO:0007669"/>
    <property type="project" value="UniProtKB-KW"/>
</dbReference>
<dbReference type="HOGENOM" id="CLU_000288_115_3_1"/>
<evidence type="ECO:0000256" key="15">
    <source>
        <dbReference type="ARBA" id="ARBA00023180"/>
    </source>
</evidence>
<dbReference type="RefSeq" id="NP_001355005.1">
    <property type="nucleotide sequence ID" value="NM_001368076.1"/>
</dbReference>
<keyword evidence="15" id="KW-0325">Glycoprotein</keyword>
<dbReference type="InterPro" id="IPR000719">
    <property type="entry name" value="Prot_kinase_dom"/>
</dbReference>
<keyword evidence="12 19" id="KW-1133">Transmembrane helix</keyword>
<evidence type="ECO:0000256" key="16">
    <source>
        <dbReference type="ARBA" id="ARBA00047899"/>
    </source>
</evidence>
<feature type="domain" description="Protein kinase" evidence="21">
    <location>
        <begin position="311"/>
        <end position="586"/>
    </location>
</feature>
<dbReference type="EC" id="2.7.11.1" evidence="2"/>
<dbReference type="GeneID" id="100281682"/>
<evidence type="ECO:0000256" key="1">
    <source>
        <dbReference type="ARBA" id="ARBA00004251"/>
    </source>
</evidence>
<evidence type="ECO:0000313" key="24">
    <source>
        <dbReference type="Proteomes" id="UP000007305"/>
    </source>
</evidence>
<evidence type="ECO:0000256" key="14">
    <source>
        <dbReference type="ARBA" id="ARBA00023170"/>
    </source>
</evidence>
<feature type="chain" id="PRO_5043301158" description="non-specific serine/threonine protein kinase" evidence="20">
    <location>
        <begin position="23"/>
        <end position="640"/>
    </location>
</feature>
<keyword evidence="24" id="KW-1185">Reference proteome</keyword>
<keyword evidence="9 18" id="KW-0547">Nucleotide-binding</keyword>
<dbReference type="PANTHER" id="PTHR46008:SF2">
    <property type="entry name" value="LEAF RUST 10 DISEASE-RESISTANCE LOCUS RECEPTOR-LIKE PROTEIN KINASE-LIKE 1.4"/>
    <property type="match status" value="1"/>
</dbReference>
<keyword evidence="4" id="KW-0723">Serine/threonine-protein kinase</keyword>
<evidence type="ECO:0000256" key="9">
    <source>
        <dbReference type="ARBA" id="ARBA00022741"/>
    </source>
</evidence>
<dbReference type="EnsemblPlants" id="Zm00001eb124920_T002">
    <property type="protein sequence ID" value="Zm00001eb124920_P002"/>
    <property type="gene ID" value="Zm00001eb124920"/>
</dbReference>
<dbReference type="AlphaFoldDB" id="C0P916"/>
<reference evidence="24" key="2">
    <citation type="submission" date="2015-12" db="EMBL/GenBank/DDBJ databases">
        <title>Update maize B73 reference genome by single molecule sequencing technologies.</title>
        <authorList>
            <consortium name="Maize Genome Sequencing Project"/>
            <person name="Ware D."/>
        </authorList>
    </citation>
    <scope>NUCLEOTIDE SEQUENCE [LARGE SCALE GENOMIC DNA]</scope>
    <source>
        <strain evidence="24">cv. B73</strain>
    </source>
</reference>
<keyword evidence="3" id="KW-1003">Cell membrane</keyword>
<evidence type="ECO:0000256" key="6">
    <source>
        <dbReference type="ARBA" id="ARBA00022679"/>
    </source>
</evidence>
<evidence type="ECO:0000313" key="23">
    <source>
        <dbReference type="EnsemblPlants" id="Zm00001eb124920_P002"/>
    </source>
</evidence>
<reference evidence="23" key="3">
    <citation type="submission" date="2019-07" db="EMBL/GenBank/DDBJ databases">
        <authorList>
            <person name="Seetharam A."/>
            <person name="Woodhouse M."/>
            <person name="Cannon E."/>
        </authorList>
    </citation>
    <scope>NUCLEOTIDE SEQUENCE [LARGE SCALE GENOMIC DNA]</scope>
    <source>
        <strain evidence="23">cv. B73</strain>
    </source>
</reference>
<sequence length="640" mass="70323">MALVPSSLLLFLVSSSVWVALSLPLPVAAAHGGQAGGQRCSPFLCGNVSIAFPFGLIPDGAAQTSCGAGFGFQVRCYDAIPHLGFSQSEINLKILSIFYHNRSLLLADRPWFTYFNRTSTKGCRIPTANTSSRLAPPLSVSSDNQNLIFYNCTKPPSPFEGLVATTCHDNTFVRAADGRRSDESGDYVLEGCTATKVPVLGVSGKVINASNYDQLVWDGFLATWQLLPTPSGPKGRTSKVVGIVCGVVAVSLLAACFFFVWHKRKRRKQARAPNGFMHSESSLQSYSKDLELGGSPQIFTYEELEEATDGFSDSRELGDGGFGTVYKGKLQDGRVVAVKRLYKNNYKRVEQFKNEVDILSRLLHQNLVILYGCTSRSSRDLMLVYEFVPNGTVADHLHGSRASERDLTWPLRVNIAIETAEALAYLHAVEIIHRDVKTNNILLDNSFHVKVADFGLSRLCPPEVTHVSTVPQGTPGYVDPVYHQCYKLTEKSDVYSFGVVLVELISSKPAVDMSRTHSDINLANMALNRIQNHEVDRLVDPELGYETDDGTKKSIDLVMELAFQCLQLERDSRPSMKEVVVALNCIKNGDSPENKMDRSSSSPKEDAHLLTNSIQYSPDSVIHRFHSQSTTHSAASNASG</sequence>
<evidence type="ECO:0000256" key="2">
    <source>
        <dbReference type="ARBA" id="ARBA00012513"/>
    </source>
</evidence>
<gene>
    <name evidence="23" type="primary">LOC100281682</name>
</gene>
<evidence type="ECO:0000256" key="4">
    <source>
        <dbReference type="ARBA" id="ARBA00022527"/>
    </source>
</evidence>
<evidence type="ECO:0000256" key="13">
    <source>
        <dbReference type="ARBA" id="ARBA00023136"/>
    </source>
</evidence>
<evidence type="ECO:0000256" key="8">
    <source>
        <dbReference type="ARBA" id="ARBA00022729"/>
    </source>
</evidence>